<dbReference type="SUPFAM" id="SSF50729">
    <property type="entry name" value="PH domain-like"/>
    <property type="match status" value="1"/>
</dbReference>
<dbReference type="InterPro" id="IPR001452">
    <property type="entry name" value="SH3_domain"/>
</dbReference>
<dbReference type="GO" id="GO:0035556">
    <property type="term" value="P:intracellular signal transduction"/>
    <property type="evidence" value="ECO:0007669"/>
    <property type="project" value="InterPro"/>
</dbReference>
<dbReference type="Pfam" id="PF00621">
    <property type="entry name" value="RhoGEF"/>
    <property type="match status" value="1"/>
</dbReference>
<feature type="domain" description="SH3" evidence="9">
    <location>
        <begin position="1099"/>
        <end position="1160"/>
    </location>
</feature>
<dbReference type="CDD" id="cd00160">
    <property type="entry name" value="RhoGEF"/>
    <property type="match status" value="1"/>
</dbReference>
<dbReference type="PANTHER" id="PTHR22826:SF201">
    <property type="entry name" value="GUANINE NUCLEOTIDE EXCHANGE FACTOR MCF2L2-RELATED"/>
    <property type="match status" value="1"/>
</dbReference>
<dbReference type="InterPro" id="IPR018159">
    <property type="entry name" value="Spectrin/alpha-actinin"/>
</dbReference>
<dbReference type="SMART" id="SM00150">
    <property type="entry name" value="SPEC"/>
    <property type="match status" value="1"/>
</dbReference>
<feature type="compositionally biased region" description="Polar residues" evidence="8">
    <location>
        <begin position="920"/>
        <end position="929"/>
    </location>
</feature>
<keyword evidence="5" id="KW-0344">Guanine-nucleotide releasing factor</keyword>
<dbReference type="SMART" id="SM00516">
    <property type="entry name" value="SEC14"/>
    <property type="match status" value="1"/>
</dbReference>
<feature type="compositionally biased region" description="Polar residues" evidence="8">
    <location>
        <begin position="509"/>
        <end position="526"/>
    </location>
</feature>
<proteinExistence type="inferred from homology"/>
<dbReference type="Pfam" id="PF23289">
    <property type="entry name" value="Spectrin_5"/>
    <property type="match status" value="1"/>
</dbReference>
<comment type="subcellular location">
    <subcellularLocation>
        <location evidence="1">Cytoplasm</location>
    </subcellularLocation>
</comment>
<evidence type="ECO:0000256" key="1">
    <source>
        <dbReference type="ARBA" id="ARBA00004496"/>
    </source>
</evidence>
<dbReference type="SMART" id="SM00233">
    <property type="entry name" value="PH"/>
    <property type="match status" value="1"/>
</dbReference>
<dbReference type="InterPro" id="IPR001331">
    <property type="entry name" value="GDS_CDC24_CS"/>
</dbReference>
<comment type="similarity">
    <text evidence="6">Belongs to the MCF2 family.</text>
</comment>
<dbReference type="InterPro" id="IPR001849">
    <property type="entry name" value="PH_domain"/>
</dbReference>
<dbReference type="InterPro" id="IPR036028">
    <property type="entry name" value="SH3-like_dom_sf"/>
</dbReference>
<evidence type="ECO:0000259" key="12">
    <source>
        <dbReference type="PROSITE" id="PS50191"/>
    </source>
</evidence>
<dbReference type="PROSITE" id="PS50191">
    <property type="entry name" value="CRAL_TRIO"/>
    <property type="match status" value="1"/>
</dbReference>
<name>A0A9J7X1J7_CYPCA</name>
<reference evidence="13" key="2">
    <citation type="submission" date="2025-09" db="UniProtKB">
        <authorList>
            <consortium name="Ensembl"/>
        </authorList>
    </citation>
    <scope>IDENTIFICATION</scope>
</reference>
<evidence type="ECO:0000256" key="3">
    <source>
        <dbReference type="ARBA" id="ARBA00022490"/>
    </source>
</evidence>
<dbReference type="PROSITE" id="PS50003">
    <property type="entry name" value="PH_DOMAIN"/>
    <property type="match status" value="1"/>
</dbReference>
<dbReference type="FunFam" id="2.30.29.30:FF:000078">
    <property type="entry name" value="Guanine nucleotide exchange factor DBS"/>
    <property type="match status" value="1"/>
</dbReference>
<feature type="region of interest" description="Disordered" evidence="8">
    <location>
        <begin position="474"/>
        <end position="532"/>
    </location>
</feature>
<feature type="domain" description="PH" evidence="10">
    <location>
        <begin position="771"/>
        <end position="887"/>
    </location>
</feature>
<dbReference type="Pfam" id="PF22697">
    <property type="entry name" value="SOS1_NGEF_PH"/>
    <property type="match status" value="1"/>
</dbReference>
<dbReference type="InterPro" id="IPR011993">
    <property type="entry name" value="PH-like_dom_sf"/>
</dbReference>
<evidence type="ECO:0000313" key="14">
    <source>
        <dbReference type="Proteomes" id="UP001108240"/>
    </source>
</evidence>
<dbReference type="Gene3D" id="1.20.58.60">
    <property type="match status" value="1"/>
</dbReference>
<feature type="region of interest" description="Disordered" evidence="8">
    <location>
        <begin position="919"/>
        <end position="1103"/>
    </location>
</feature>
<dbReference type="InterPro" id="IPR055251">
    <property type="entry name" value="SOS1_NGEF_PH"/>
</dbReference>
<dbReference type="GeneTree" id="ENSGT00940000161734"/>
<evidence type="ECO:0000256" key="2">
    <source>
        <dbReference type="ARBA" id="ARBA00022443"/>
    </source>
</evidence>
<dbReference type="Gene3D" id="2.30.30.40">
    <property type="entry name" value="SH3 Domains"/>
    <property type="match status" value="1"/>
</dbReference>
<dbReference type="PROSITE" id="PS50010">
    <property type="entry name" value="DH_2"/>
    <property type="match status" value="1"/>
</dbReference>
<keyword evidence="3" id="KW-0963">Cytoplasm</keyword>
<dbReference type="CDD" id="cd11857">
    <property type="entry name" value="SH3_DBS"/>
    <property type="match status" value="1"/>
</dbReference>
<keyword evidence="4" id="KW-0597">Phosphoprotein</keyword>
<dbReference type="GO" id="GO:0005737">
    <property type="term" value="C:cytoplasm"/>
    <property type="evidence" value="ECO:0007669"/>
    <property type="project" value="UniProtKB-SubCell"/>
</dbReference>
<feature type="compositionally biased region" description="Polar residues" evidence="8">
    <location>
        <begin position="992"/>
        <end position="1012"/>
    </location>
</feature>
<evidence type="ECO:0000259" key="11">
    <source>
        <dbReference type="PROSITE" id="PS50010"/>
    </source>
</evidence>
<keyword evidence="2 7" id="KW-0728">SH3 domain</keyword>
<dbReference type="GO" id="GO:0005085">
    <property type="term" value="F:guanyl-nucleotide exchange factor activity"/>
    <property type="evidence" value="ECO:0007669"/>
    <property type="project" value="UniProtKB-KW"/>
</dbReference>
<dbReference type="AlphaFoldDB" id="A0A9J7X1J7"/>
<dbReference type="Ensembl" id="ENSCCRT00000149182.1">
    <property type="protein sequence ID" value="ENSCCRP00000101352.1"/>
    <property type="gene ID" value="ENSCCRG00000023746.2"/>
</dbReference>
<reference evidence="13" key="1">
    <citation type="submission" date="2025-08" db="UniProtKB">
        <authorList>
            <consortium name="Ensembl"/>
        </authorList>
    </citation>
    <scope>IDENTIFICATION</scope>
</reference>
<dbReference type="InterPro" id="IPR000219">
    <property type="entry name" value="DH_dom"/>
</dbReference>
<feature type="region of interest" description="Disordered" evidence="8">
    <location>
        <begin position="1186"/>
        <end position="1205"/>
    </location>
</feature>
<dbReference type="Pfam" id="PF13716">
    <property type="entry name" value="CRAL_TRIO_2"/>
    <property type="match status" value="1"/>
</dbReference>
<dbReference type="CDD" id="cd00176">
    <property type="entry name" value="SPEC"/>
    <property type="match status" value="1"/>
</dbReference>
<dbReference type="SUPFAM" id="SSF50044">
    <property type="entry name" value="SH3-domain"/>
    <property type="match status" value="1"/>
</dbReference>
<dbReference type="SMART" id="SM00325">
    <property type="entry name" value="RhoGEF"/>
    <property type="match status" value="1"/>
</dbReference>
<dbReference type="PANTHER" id="PTHR22826">
    <property type="entry name" value="RHO GUANINE EXCHANGE FACTOR-RELATED"/>
    <property type="match status" value="1"/>
</dbReference>
<evidence type="ECO:0000259" key="9">
    <source>
        <dbReference type="PROSITE" id="PS50002"/>
    </source>
</evidence>
<dbReference type="InterPro" id="IPR056466">
    <property type="entry name" value="Spectrin_DBS"/>
</dbReference>
<accession>A0A9J7X1J7</accession>
<dbReference type="SUPFAM" id="SSF46966">
    <property type="entry name" value="Spectrin repeat"/>
    <property type="match status" value="1"/>
</dbReference>
<evidence type="ECO:0000256" key="5">
    <source>
        <dbReference type="ARBA" id="ARBA00022658"/>
    </source>
</evidence>
<dbReference type="PROSITE" id="PS50002">
    <property type="entry name" value="SH3"/>
    <property type="match status" value="1"/>
</dbReference>
<dbReference type="InterPro" id="IPR001251">
    <property type="entry name" value="CRAL-TRIO_dom"/>
</dbReference>
<dbReference type="Proteomes" id="UP001108240">
    <property type="component" value="Unplaced"/>
</dbReference>
<evidence type="ECO:0000256" key="8">
    <source>
        <dbReference type="SAM" id="MobiDB-lite"/>
    </source>
</evidence>
<feature type="domain" description="DH" evidence="11">
    <location>
        <begin position="573"/>
        <end position="753"/>
    </location>
</feature>
<feature type="domain" description="CRAL-TRIO" evidence="12">
    <location>
        <begin position="45"/>
        <end position="145"/>
    </location>
</feature>
<keyword evidence="14" id="KW-1185">Reference proteome</keyword>
<dbReference type="CDD" id="cd01227">
    <property type="entry name" value="PH_Dbs"/>
    <property type="match status" value="1"/>
</dbReference>
<dbReference type="PROSITE" id="PS00741">
    <property type="entry name" value="DH_1"/>
    <property type="match status" value="1"/>
</dbReference>
<dbReference type="InterPro" id="IPR035534">
    <property type="entry name" value="DBS_PH"/>
</dbReference>
<dbReference type="InterPro" id="IPR051336">
    <property type="entry name" value="RhoGEF_Guanine_NuclExch_SF"/>
</dbReference>
<dbReference type="InterPro" id="IPR035899">
    <property type="entry name" value="DBL_dom_sf"/>
</dbReference>
<dbReference type="CDD" id="cd00170">
    <property type="entry name" value="SEC14"/>
    <property type="match status" value="1"/>
</dbReference>
<dbReference type="Gene3D" id="1.20.900.10">
    <property type="entry name" value="Dbl homology (DH) domain"/>
    <property type="match status" value="1"/>
</dbReference>
<dbReference type="InterPro" id="IPR035532">
    <property type="entry name" value="DBS_SH3"/>
</dbReference>
<dbReference type="Gene3D" id="2.30.29.30">
    <property type="entry name" value="Pleckstrin-homology domain (PH domain)/Phosphotyrosine-binding domain (PTB)"/>
    <property type="match status" value="1"/>
</dbReference>
<dbReference type="SUPFAM" id="SSF48065">
    <property type="entry name" value="DBL homology domain (DH-domain)"/>
    <property type="match status" value="1"/>
</dbReference>
<evidence type="ECO:0000256" key="6">
    <source>
        <dbReference type="ARBA" id="ARBA00049987"/>
    </source>
</evidence>
<evidence type="ECO:0000313" key="13">
    <source>
        <dbReference type="Ensembl" id="ENSCCRP00000101352.1"/>
    </source>
</evidence>
<protein>
    <submittedName>
        <fullName evidence="13">MCF.2 cell line derived transforming sequence-like 2</fullName>
    </submittedName>
</protein>
<evidence type="ECO:0000259" key="10">
    <source>
        <dbReference type="PROSITE" id="PS50003"/>
    </source>
</evidence>
<evidence type="ECO:0000256" key="4">
    <source>
        <dbReference type="ARBA" id="ARBA00022553"/>
    </source>
</evidence>
<evidence type="ECO:0000256" key="7">
    <source>
        <dbReference type="PROSITE-ProRule" id="PRU00192"/>
    </source>
</evidence>
<sequence>MTFFAGGRGKDGSPIITFPEFPGFNEVSDEDFVNVVTYLTSIPSMDAASIGFIIILDRRKDRWNSAITSLARIAGSFPGNLQLVLVLKPSRLLQRAIADFSMRLHRDDFKLKVPIVMLNSLSDLHGYIEKGQLTCDLGGTLDYCHSQWIHHRTAIENFALTVKSTAQMLQQFGTDLAETELPNDVQCTKDLLITHTEKHDKLKDELKLAIKQGNTLLSCIKDQASKTESHILNPDEVENQTTVERLLAQLDETENAFEQFWSRHHLKLEQCLQLRHFEQDFREVKVSLDGLMETLLGLSDTGDCVARMEHLLADLKTLEDKAQESLEKAQLHAQHGDQLIQSNHYAVDSIRPKCVELRRICDDFSNGAKKKRDVLTKSLEIHKRIDEVNQWCESGVYLLASQAVDRCQTQEGAEGALQDIECYMNTAKEQQLSHLKDLSSQYEIILSELVKIKAQTALKRLDDVQEMFEKRHTSLKKLSAKQTRPVQPVAPRPESSPKRTSPKTPQPTAPTSNRKATENSSASKQPSDAELAKRKNIRKAKGGIKIEVMHEGGQGGLSHVLMSNETEESLSNRRSHIMNELIETERLYVEELQSIIEGYAAALDDPELFYLIPPSLENKKEVLFGNLPEIYKFHQKVFLKELENSAEKPELVGTCFLKQKEELQIYEKYCQNKPRSEALWRQCGDSLFFQECQKRLDHKLSLDAYLLKPVQRITKYQLMLKEMLKCSKNSEGTAELEEALATMLDIIKSVNDSMHQIAITGFEGNLNDLGKLLMQGSFNVWTDHKKGHSKVKDLARFKPMQRHLFLYHKMLLFCKKREETSDGHEKSPSYSFKHSLKMSSVGITENVKGDIKKFEIWYNGREEVYIVQAPLMEVKNTWVSEIRKVLTSQLEACREASQLHQKITENIYHAPMRNIRKTALRQSDSSSPETGYRRSDTGPNMRHKRADASASLGSERSALTRKRFTLQGLSNRRSLPAEPTPKETEVTRRFSLASTVSSVSAPRTKVPLSSSLKSKRHQVKSDPTPFGYEDTMRGALPTESKSKGTAGTKPAVPRSASQPGWSQRRLPSMDAEDFETIPSSAEELSISSDGEDEGNNKNGDNGRYQVQLTYESGTTQDLSVEAGDLVQFLEESENGHWLVKNLKTQKTGLVPPTVLQSTAEGVDLYSNSVLLQDIFSELCTAALTDTEEADDSTGPRPAQDGRFAC</sequence>
<organism evidence="13 14">
    <name type="scientific">Cyprinus carpio carpio</name>
    <dbReference type="NCBI Taxonomy" id="630221"/>
    <lineage>
        <taxon>Eukaryota</taxon>
        <taxon>Metazoa</taxon>
        <taxon>Chordata</taxon>
        <taxon>Craniata</taxon>
        <taxon>Vertebrata</taxon>
        <taxon>Euteleostomi</taxon>
        <taxon>Actinopterygii</taxon>
        <taxon>Neopterygii</taxon>
        <taxon>Teleostei</taxon>
        <taxon>Ostariophysi</taxon>
        <taxon>Cypriniformes</taxon>
        <taxon>Cyprinidae</taxon>
        <taxon>Cyprininae</taxon>
        <taxon>Cyprinus</taxon>
    </lineage>
</organism>
<dbReference type="SMART" id="SM00326">
    <property type="entry name" value="SH3"/>
    <property type="match status" value="1"/>
</dbReference>